<protein>
    <recommendedName>
        <fullName evidence="2">DUF7201 domain-containing protein</fullName>
    </recommendedName>
</protein>
<keyword evidence="4" id="KW-1185">Reference proteome</keyword>
<keyword evidence="1" id="KW-1133">Transmembrane helix</keyword>
<evidence type="ECO:0000313" key="3">
    <source>
        <dbReference type="EMBL" id="AXN58480.1"/>
    </source>
</evidence>
<evidence type="ECO:0000256" key="1">
    <source>
        <dbReference type="SAM" id="Phobius"/>
    </source>
</evidence>
<dbReference type="RefSeq" id="YP_010097777.1">
    <property type="nucleotide sequence ID" value="NC_055761.1"/>
</dbReference>
<accession>A0A346FKH5</accession>
<dbReference type="Proteomes" id="UP000259950">
    <property type="component" value="Segment"/>
</dbReference>
<keyword evidence="1" id="KW-0812">Transmembrane</keyword>
<evidence type="ECO:0000313" key="4">
    <source>
        <dbReference type="Proteomes" id="UP000259950"/>
    </source>
</evidence>
<dbReference type="Pfam" id="PF23831">
    <property type="entry name" value="DUF7201"/>
    <property type="match status" value="1"/>
</dbReference>
<evidence type="ECO:0000259" key="2">
    <source>
        <dbReference type="Pfam" id="PF23831"/>
    </source>
</evidence>
<feature type="transmembrane region" description="Helical" evidence="1">
    <location>
        <begin position="99"/>
        <end position="121"/>
    </location>
</feature>
<keyword evidence="1" id="KW-0472">Membrane</keyword>
<feature type="domain" description="DUF7201" evidence="2">
    <location>
        <begin position="6"/>
        <end position="137"/>
    </location>
</feature>
<organism evidence="3">
    <name type="scientific">Synechococcus virus S-PRM1</name>
    <dbReference type="NCBI Taxonomy" id="2100130"/>
    <lineage>
        <taxon>Viruses</taxon>
        <taxon>Duplodnaviria</taxon>
        <taxon>Heunggongvirae</taxon>
        <taxon>Uroviricota</taxon>
        <taxon>Caudoviricetes</taxon>
        <taxon>Pantevenvirales</taxon>
        <taxon>Kyanoviridae</taxon>
        <taxon>Makelovirus</taxon>
        <taxon>Makelovirus prm1</taxon>
    </lineage>
</organism>
<sequence>MAFGFGKLAVLESKLDIYEDLSKEMLDKLERAVTTISDNSNKIAIVLERHENRLDDSERSDQLIIKMIEEMKAQEEKNHQILHERIDRIQKKVDTNQKFVVGAGAVLATLVAVLQVATPVIEVLTSGKSVGMIDTSQSASIELHRHEVHQPSFGSSHQIL</sequence>
<dbReference type="EMBL" id="MH629685">
    <property type="protein sequence ID" value="AXN58480.1"/>
    <property type="molecule type" value="Genomic_DNA"/>
</dbReference>
<proteinExistence type="predicted"/>
<dbReference type="GeneID" id="65115444"/>
<dbReference type="KEGG" id="vg:65115444"/>
<name>A0A346FKH5_9CAUD</name>
<reference evidence="3" key="1">
    <citation type="submission" date="2018-07" db="EMBL/GenBank/DDBJ databases">
        <title>Complete genome sequence of the cyanophage S-PRM1 isolated from Singapore coastal waters.</title>
        <authorList>
            <person name="Chenard C."/>
            <person name="Kolundzija S."/>
            <person name="Lauro F.M."/>
        </authorList>
    </citation>
    <scope>NUCLEOTIDE SEQUENCE [LARGE SCALE GENOMIC DNA]</scope>
</reference>
<dbReference type="InterPro" id="IPR055625">
    <property type="entry name" value="DUF7201"/>
</dbReference>